<keyword evidence="2" id="KW-0808">Transferase</keyword>
<dbReference type="KEGG" id="gtt:GUITHDRAFT_121519"/>
<dbReference type="RefSeq" id="XP_005819290.1">
    <property type="nucleotide sequence ID" value="XM_005819233.1"/>
</dbReference>
<evidence type="ECO:0000313" key="7">
    <source>
        <dbReference type="Proteomes" id="UP000011087"/>
    </source>
</evidence>
<evidence type="ECO:0000313" key="6">
    <source>
        <dbReference type="EnsemblProtists" id="EKX32310"/>
    </source>
</evidence>
<feature type="transmembrane region" description="Helical" evidence="3">
    <location>
        <begin position="12"/>
        <end position="34"/>
    </location>
</feature>
<dbReference type="eggNOG" id="KOG2458">
    <property type="taxonomic scope" value="Eukaryota"/>
</dbReference>
<accession>L1I905</accession>
<dbReference type="Proteomes" id="UP000011087">
    <property type="component" value="Unassembled WGS sequence"/>
</dbReference>
<evidence type="ECO:0000256" key="1">
    <source>
        <dbReference type="ARBA" id="ARBA00010118"/>
    </source>
</evidence>
<dbReference type="HOGENOM" id="CLU_732483_0_0_1"/>
<keyword evidence="3" id="KW-0472">Membrane</keyword>
<evidence type="ECO:0000259" key="4">
    <source>
        <dbReference type="SMART" id="SM00672"/>
    </source>
</evidence>
<dbReference type="InterPro" id="IPR006598">
    <property type="entry name" value="CAP10"/>
</dbReference>
<keyword evidence="3" id="KW-0812">Transmembrane</keyword>
<dbReference type="PANTHER" id="PTHR12203:SF35">
    <property type="entry name" value="PROTEIN O-GLUCOSYLTRANSFERASE 1"/>
    <property type="match status" value="1"/>
</dbReference>
<evidence type="ECO:0000256" key="2">
    <source>
        <dbReference type="ARBA" id="ARBA00022679"/>
    </source>
</evidence>
<evidence type="ECO:0000313" key="5">
    <source>
        <dbReference type="EMBL" id="EKX32310.1"/>
    </source>
</evidence>
<organism evidence="5">
    <name type="scientific">Guillardia theta (strain CCMP2712)</name>
    <name type="common">Cryptophyte</name>
    <dbReference type="NCBI Taxonomy" id="905079"/>
    <lineage>
        <taxon>Eukaryota</taxon>
        <taxon>Cryptophyceae</taxon>
        <taxon>Pyrenomonadales</taxon>
        <taxon>Geminigeraceae</taxon>
        <taxon>Guillardia</taxon>
    </lineage>
</organism>
<reference evidence="6" key="3">
    <citation type="submission" date="2016-03" db="UniProtKB">
        <authorList>
            <consortium name="EnsemblProtists"/>
        </authorList>
    </citation>
    <scope>IDENTIFICATION</scope>
</reference>
<gene>
    <name evidence="5" type="ORF">GUITHDRAFT_121519</name>
</gene>
<dbReference type="InterPro" id="IPR051091">
    <property type="entry name" value="O-Glucosyltr/Glycosyltrsf_90"/>
</dbReference>
<keyword evidence="7" id="KW-1185">Reference proteome</keyword>
<dbReference type="GO" id="GO:0016740">
    <property type="term" value="F:transferase activity"/>
    <property type="evidence" value="ECO:0007669"/>
    <property type="project" value="UniProtKB-KW"/>
</dbReference>
<dbReference type="GeneID" id="17289044"/>
<protein>
    <recommendedName>
        <fullName evidence="4">Glycosyl transferase CAP10 domain-containing protein</fullName>
    </recommendedName>
</protein>
<dbReference type="AlphaFoldDB" id="L1I905"/>
<dbReference type="SMART" id="SM00672">
    <property type="entry name" value="CAP10"/>
    <property type="match status" value="1"/>
</dbReference>
<dbReference type="EnsemblProtists" id="EKX32310">
    <property type="protein sequence ID" value="EKX32310"/>
    <property type="gene ID" value="GUITHDRAFT_121519"/>
</dbReference>
<dbReference type="EMBL" id="JH993198">
    <property type="protein sequence ID" value="EKX32310.1"/>
    <property type="molecule type" value="Genomic_DNA"/>
</dbReference>
<reference evidence="5 7" key="1">
    <citation type="journal article" date="2012" name="Nature">
        <title>Algal genomes reveal evolutionary mosaicism and the fate of nucleomorphs.</title>
        <authorList>
            <consortium name="DOE Joint Genome Institute"/>
            <person name="Curtis B.A."/>
            <person name="Tanifuji G."/>
            <person name="Burki F."/>
            <person name="Gruber A."/>
            <person name="Irimia M."/>
            <person name="Maruyama S."/>
            <person name="Arias M.C."/>
            <person name="Ball S.G."/>
            <person name="Gile G.H."/>
            <person name="Hirakawa Y."/>
            <person name="Hopkins J.F."/>
            <person name="Kuo A."/>
            <person name="Rensing S.A."/>
            <person name="Schmutz J."/>
            <person name="Symeonidi A."/>
            <person name="Elias M."/>
            <person name="Eveleigh R.J."/>
            <person name="Herman E.K."/>
            <person name="Klute M.J."/>
            <person name="Nakayama T."/>
            <person name="Obornik M."/>
            <person name="Reyes-Prieto A."/>
            <person name="Armbrust E.V."/>
            <person name="Aves S.J."/>
            <person name="Beiko R.G."/>
            <person name="Coutinho P."/>
            <person name="Dacks J.B."/>
            <person name="Durnford D.G."/>
            <person name="Fast N.M."/>
            <person name="Green B.R."/>
            <person name="Grisdale C.J."/>
            <person name="Hempel F."/>
            <person name="Henrissat B."/>
            <person name="Hoppner M.P."/>
            <person name="Ishida K."/>
            <person name="Kim E."/>
            <person name="Koreny L."/>
            <person name="Kroth P.G."/>
            <person name="Liu Y."/>
            <person name="Malik S.B."/>
            <person name="Maier U.G."/>
            <person name="McRose D."/>
            <person name="Mock T."/>
            <person name="Neilson J.A."/>
            <person name="Onodera N.T."/>
            <person name="Poole A.M."/>
            <person name="Pritham E.J."/>
            <person name="Richards T.A."/>
            <person name="Rocap G."/>
            <person name="Roy S.W."/>
            <person name="Sarai C."/>
            <person name="Schaack S."/>
            <person name="Shirato S."/>
            <person name="Slamovits C.H."/>
            <person name="Spencer D.F."/>
            <person name="Suzuki S."/>
            <person name="Worden A.Z."/>
            <person name="Zauner S."/>
            <person name="Barry K."/>
            <person name="Bell C."/>
            <person name="Bharti A.K."/>
            <person name="Crow J.A."/>
            <person name="Grimwood J."/>
            <person name="Kramer R."/>
            <person name="Lindquist E."/>
            <person name="Lucas S."/>
            <person name="Salamov A."/>
            <person name="McFadden G.I."/>
            <person name="Lane C.E."/>
            <person name="Keeling P.J."/>
            <person name="Gray M.W."/>
            <person name="Grigoriev I.V."/>
            <person name="Archibald J.M."/>
        </authorList>
    </citation>
    <scope>NUCLEOTIDE SEQUENCE</scope>
    <source>
        <strain evidence="5 7">CCMP2712</strain>
    </source>
</reference>
<name>L1I905_GUITC</name>
<keyword evidence="3" id="KW-1133">Transmembrane helix</keyword>
<evidence type="ECO:0000256" key="3">
    <source>
        <dbReference type="SAM" id="Phobius"/>
    </source>
</evidence>
<reference evidence="7" key="2">
    <citation type="submission" date="2012-11" db="EMBL/GenBank/DDBJ databases">
        <authorList>
            <person name="Kuo A."/>
            <person name="Curtis B.A."/>
            <person name="Tanifuji G."/>
            <person name="Burki F."/>
            <person name="Gruber A."/>
            <person name="Irimia M."/>
            <person name="Maruyama S."/>
            <person name="Arias M.C."/>
            <person name="Ball S.G."/>
            <person name="Gile G.H."/>
            <person name="Hirakawa Y."/>
            <person name="Hopkins J.F."/>
            <person name="Rensing S.A."/>
            <person name="Schmutz J."/>
            <person name="Symeonidi A."/>
            <person name="Elias M."/>
            <person name="Eveleigh R.J."/>
            <person name="Herman E.K."/>
            <person name="Klute M.J."/>
            <person name="Nakayama T."/>
            <person name="Obornik M."/>
            <person name="Reyes-Prieto A."/>
            <person name="Armbrust E.V."/>
            <person name="Aves S.J."/>
            <person name="Beiko R.G."/>
            <person name="Coutinho P."/>
            <person name="Dacks J.B."/>
            <person name="Durnford D.G."/>
            <person name="Fast N.M."/>
            <person name="Green B.R."/>
            <person name="Grisdale C."/>
            <person name="Hempe F."/>
            <person name="Henrissat B."/>
            <person name="Hoppner M.P."/>
            <person name="Ishida K.-I."/>
            <person name="Kim E."/>
            <person name="Koreny L."/>
            <person name="Kroth P.G."/>
            <person name="Liu Y."/>
            <person name="Malik S.-B."/>
            <person name="Maier U.G."/>
            <person name="McRose D."/>
            <person name="Mock T."/>
            <person name="Neilson J.A."/>
            <person name="Onodera N.T."/>
            <person name="Poole A.M."/>
            <person name="Pritham E.J."/>
            <person name="Richards T.A."/>
            <person name="Rocap G."/>
            <person name="Roy S.W."/>
            <person name="Sarai C."/>
            <person name="Schaack S."/>
            <person name="Shirato S."/>
            <person name="Slamovits C.H."/>
            <person name="Spencer D.F."/>
            <person name="Suzuki S."/>
            <person name="Worden A.Z."/>
            <person name="Zauner S."/>
            <person name="Barry K."/>
            <person name="Bell C."/>
            <person name="Bharti A.K."/>
            <person name="Crow J.A."/>
            <person name="Grimwood J."/>
            <person name="Kramer R."/>
            <person name="Lindquist E."/>
            <person name="Lucas S."/>
            <person name="Salamov A."/>
            <person name="McFadden G.I."/>
            <person name="Lane C.E."/>
            <person name="Keeling P.J."/>
            <person name="Gray M.W."/>
            <person name="Grigoriev I.V."/>
            <person name="Archibald J.M."/>
        </authorList>
    </citation>
    <scope>NUCLEOTIDE SEQUENCE</scope>
    <source>
        <strain evidence="7">CCMP2712</strain>
    </source>
</reference>
<sequence>MSNLRGRILIPVVLLACLSIILNVALSMYALGLFNFKSRLSREEFLHWKRCRRHPYIERSLRPYRAHACRGRVTRSAIRRSVREDKDYIGVSIKDNHVTYYGTEGTPWENDVRTEEGLIQDIGMLAKEVDLPDMEFICWFNDGFDGLSLPNARNECLPVFVQEKPRSSNGILATPRSVQGFSDYILKTASQDNSIPLERKISKAFFRGTTTGGIYTEDNWRNFARTKIVKASLDHPDLIDARFTRVMQTESKQLPKIMKREGYVVKKRVAHSEQWKFKLVIVPDGNSVPDRLLDFLASNVVVLKQESGNEEFWYQDLKPYEHYIPFKRDVSDLVDVVKRSLSNETLLKHVSDASTHFVLENLNSDIIKCYLVHLLYDYAQVYDDD</sequence>
<dbReference type="OrthoDB" id="202415at2759"/>
<comment type="similarity">
    <text evidence="1">Belongs to the glycosyltransferase 90 family.</text>
</comment>
<dbReference type="PaxDb" id="55529-EKX32310"/>
<dbReference type="Pfam" id="PF05686">
    <property type="entry name" value="Glyco_transf_90"/>
    <property type="match status" value="1"/>
</dbReference>
<feature type="domain" description="Glycosyl transferase CAP10" evidence="4">
    <location>
        <begin position="130"/>
        <end position="383"/>
    </location>
</feature>
<proteinExistence type="inferred from homology"/>
<dbReference type="PANTHER" id="PTHR12203">
    <property type="entry name" value="KDEL LYS-ASP-GLU-LEU CONTAINING - RELATED"/>
    <property type="match status" value="1"/>
</dbReference>